<protein>
    <submittedName>
        <fullName evidence="2">RES family NAD+ phosphorylase</fullName>
    </submittedName>
</protein>
<comment type="caution">
    <text evidence="2">The sequence shown here is derived from an EMBL/GenBank/DDBJ whole genome shotgun (WGS) entry which is preliminary data.</text>
</comment>
<proteinExistence type="predicted"/>
<dbReference type="InterPro" id="IPR014914">
    <property type="entry name" value="RES_dom"/>
</dbReference>
<feature type="domain" description="RES" evidence="1">
    <location>
        <begin position="79"/>
        <end position="213"/>
    </location>
</feature>
<evidence type="ECO:0000259" key="1">
    <source>
        <dbReference type="SMART" id="SM00953"/>
    </source>
</evidence>
<dbReference type="SMART" id="SM00953">
    <property type="entry name" value="RES"/>
    <property type="match status" value="1"/>
</dbReference>
<evidence type="ECO:0000313" key="3">
    <source>
        <dbReference type="Proteomes" id="UP000887300"/>
    </source>
</evidence>
<dbReference type="Proteomes" id="UP000887300">
    <property type="component" value="Unassembled WGS sequence"/>
</dbReference>
<evidence type="ECO:0000313" key="2">
    <source>
        <dbReference type="EMBL" id="MBU2722243.1"/>
    </source>
</evidence>
<sequence>MESLFAGLHLADIHQTLIRNIISLRASQDLFDDLSDTPADWVVAQRCESGVKPHGYVSPATALYRPFEEADWFNAVEFPFKNWSASRFCDGTFGIWYGADTVGTSVHETVYHWRTRLLRDAGFEQLVLNGVRESITAERKIYGVRCDAALIDLRPQVTLFPSLVDMEHYHSTQPIGARLKREGHPGLVSCSARCDGDVYAVLNANVLSGASIQSYLTYQLTAQGVRVSRGMGDTWMWIT</sequence>
<dbReference type="EMBL" id="JABBHS010000086">
    <property type="protein sequence ID" value="MBU2722243.1"/>
    <property type="molecule type" value="Genomic_DNA"/>
</dbReference>
<dbReference type="Pfam" id="PF08808">
    <property type="entry name" value="RES"/>
    <property type="match status" value="1"/>
</dbReference>
<accession>A0A8X8KA76</accession>
<gene>
    <name evidence="2" type="ORF">HF568_03145</name>
</gene>
<reference evidence="2" key="1">
    <citation type="journal article" date="2021" name="ISME J.">
        <title>Genomic evolution of the class Acidithiobacillia: deep-branching Proteobacteria living in extreme acidic conditions.</title>
        <authorList>
            <person name="Moya-Beltran A."/>
            <person name="Beard S."/>
            <person name="Rojas-Villalobos C."/>
            <person name="Issotta F."/>
            <person name="Gallardo Y."/>
            <person name="Ulloa R."/>
            <person name="Giaveno A."/>
            <person name="Degli Esposti M."/>
            <person name="Johnson D.B."/>
            <person name="Quatrini R."/>
        </authorList>
    </citation>
    <scope>NUCLEOTIDE SEQUENCE</scope>
    <source>
        <strain evidence="2">DSM 583</strain>
    </source>
</reference>
<dbReference type="AlphaFoldDB" id="A0A8X8KA76"/>
<organism evidence="2 3">
    <name type="scientific">Acidithiobacillus ferridurans</name>
    <dbReference type="NCBI Taxonomy" id="1232575"/>
    <lineage>
        <taxon>Bacteria</taxon>
        <taxon>Pseudomonadati</taxon>
        <taxon>Pseudomonadota</taxon>
        <taxon>Acidithiobacillia</taxon>
        <taxon>Acidithiobacillales</taxon>
        <taxon>Acidithiobacillaceae</taxon>
        <taxon>Acidithiobacillus</taxon>
    </lineage>
</organism>
<name>A0A8X8KA76_ACIFI</name>